<proteinExistence type="inferred from homology"/>
<dbReference type="GO" id="GO:0016887">
    <property type="term" value="F:ATP hydrolysis activity"/>
    <property type="evidence" value="ECO:0007669"/>
    <property type="project" value="InterPro"/>
</dbReference>
<dbReference type="SMART" id="SM00382">
    <property type="entry name" value="AAA"/>
    <property type="match status" value="1"/>
</dbReference>
<evidence type="ECO:0000256" key="3">
    <source>
        <dbReference type="ARBA" id="ARBA00022741"/>
    </source>
</evidence>
<dbReference type="InterPro" id="IPR003439">
    <property type="entry name" value="ABC_transporter-like_ATP-bd"/>
</dbReference>
<feature type="domain" description="ABC transporter" evidence="5">
    <location>
        <begin position="5"/>
        <end position="233"/>
    </location>
</feature>
<reference evidence="6 7" key="1">
    <citation type="journal article" date="2013" name="Genome Announc.">
        <title>Draft Genome Sequence of the Cellulolytic, Mesophilic, Anaerobic Bacterium Clostridium termitidis Strain CT1112 (DSM 5398).</title>
        <authorList>
            <person name="Lal S."/>
            <person name="Ramachandran U."/>
            <person name="Zhang X."/>
            <person name="Munir R."/>
            <person name="Sparling R."/>
            <person name="Levin D.B."/>
        </authorList>
    </citation>
    <scope>NUCLEOTIDE SEQUENCE [LARGE SCALE GENOMIC DNA]</scope>
    <source>
        <strain evidence="6 7">CT1112</strain>
    </source>
</reference>
<evidence type="ECO:0000256" key="2">
    <source>
        <dbReference type="ARBA" id="ARBA00022448"/>
    </source>
</evidence>
<dbReference type="InterPro" id="IPR003593">
    <property type="entry name" value="AAA+_ATPase"/>
</dbReference>
<dbReference type="InterPro" id="IPR027417">
    <property type="entry name" value="P-loop_NTPase"/>
</dbReference>
<evidence type="ECO:0000313" key="7">
    <source>
        <dbReference type="Proteomes" id="UP000014155"/>
    </source>
</evidence>
<name>S0FLE2_RUMCE</name>
<evidence type="ECO:0000313" key="6">
    <source>
        <dbReference type="EMBL" id="EMS72717.1"/>
    </source>
</evidence>
<keyword evidence="7" id="KW-1185">Reference proteome</keyword>
<dbReference type="PANTHER" id="PTHR43335">
    <property type="entry name" value="ABC TRANSPORTER, ATP-BINDING PROTEIN"/>
    <property type="match status" value="1"/>
</dbReference>
<gene>
    <name evidence="6" type="ORF">CTER_1228</name>
</gene>
<dbReference type="PROSITE" id="PS00211">
    <property type="entry name" value="ABC_TRANSPORTER_1"/>
    <property type="match status" value="1"/>
</dbReference>
<dbReference type="Pfam" id="PF00005">
    <property type="entry name" value="ABC_tran"/>
    <property type="match status" value="1"/>
</dbReference>
<evidence type="ECO:0000256" key="1">
    <source>
        <dbReference type="ARBA" id="ARBA00005417"/>
    </source>
</evidence>
<dbReference type="GO" id="GO:0005524">
    <property type="term" value="F:ATP binding"/>
    <property type="evidence" value="ECO:0007669"/>
    <property type="project" value="UniProtKB-KW"/>
</dbReference>
<evidence type="ECO:0000259" key="5">
    <source>
        <dbReference type="PROSITE" id="PS50893"/>
    </source>
</evidence>
<accession>S0FLE2</accession>
<keyword evidence="2" id="KW-0813">Transport</keyword>
<protein>
    <submittedName>
        <fullName evidence="6">ABC-type multidrug transport system, ATPase component</fullName>
    </submittedName>
</protein>
<dbReference type="AlphaFoldDB" id="S0FLE2"/>
<keyword evidence="4" id="KW-0067">ATP-binding</keyword>
<dbReference type="RefSeq" id="WP_004624978.1">
    <property type="nucleotide sequence ID" value="NZ_AORV01000026.1"/>
</dbReference>
<comment type="caution">
    <text evidence="6">The sequence shown here is derived from an EMBL/GenBank/DDBJ whole genome shotgun (WGS) entry which is preliminary data.</text>
</comment>
<dbReference type="PATRIC" id="fig|1195236.3.peg.1535"/>
<dbReference type="InterPro" id="IPR017871">
    <property type="entry name" value="ABC_transporter-like_CS"/>
</dbReference>
<dbReference type="PROSITE" id="PS50893">
    <property type="entry name" value="ABC_TRANSPORTER_2"/>
    <property type="match status" value="1"/>
</dbReference>
<dbReference type="EMBL" id="AORV01000026">
    <property type="protein sequence ID" value="EMS72717.1"/>
    <property type="molecule type" value="Genomic_DNA"/>
</dbReference>
<evidence type="ECO:0000256" key="4">
    <source>
        <dbReference type="ARBA" id="ARBA00022840"/>
    </source>
</evidence>
<dbReference type="PANTHER" id="PTHR43335:SF8">
    <property type="entry name" value="ABC TRANSPORTER, ATP-BINDING PROTEIN"/>
    <property type="match status" value="1"/>
</dbReference>
<dbReference type="Proteomes" id="UP000014155">
    <property type="component" value="Unassembled WGS sequence"/>
</dbReference>
<comment type="similarity">
    <text evidence="1">Belongs to the ABC transporter superfamily.</text>
</comment>
<organism evidence="6 7">
    <name type="scientific">Ruminiclostridium cellobioparum subsp. termitidis CT1112</name>
    <dbReference type="NCBI Taxonomy" id="1195236"/>
    <lineage>
        <taxon>Bacteria</taxon>
        <taxon>Bacillati</taxon>
        <taxon>Bacillota</taxon>
        <taxon>Clostridia</taxon>
        <taxon>Eubacteriales</taxon>
        <taxon>Oscillospiraceae</taxon>
        <taxon>Ruminiclostridium</taxon>
    </lineage>
</organism>
<dbReference type="eggNOG" id="COG1131">
    <property type="taxonomic scope" value="Bacteria"/>
</dbReference>
<sequence length="306" mass="33793">MSYVIQTKGLGKLFKKSAAVDRVDLNVEKGDIYGFIGQNGAGKTTTIRMLLNLTRPSCGTVELFGEKVTDSSIYRHLKKIGTIIETPGFYLNLTGEENLDIHRIMMDIPDKSSVDRAMNLVGLSEQKGKKTRQYSLGMKQRLGFARALLHDPELLILDEPTNGLDPQGIVEIRDMLINISKQGKTILISSHILAEVEKIISRVGILHNGKLLEESSREVFLKKCGHSIQYRVSDPVKAAGLIKGLVNQPDITVDGDLVILKITENDNSGKITKLLVENDIDVKESKLVQASLEDYFIKLTGGGIHV</sequence>
<keyword evidence="3" id="KW-0547">Nucleotide-binding</keyword>
<dbReference type="Gene3D" id="3.40.50.300">
    <property type="entry name" value="P-loop containing nucleotide triphosphate hydrolases"/>
    <property type="match status" value="1"/>
</dbReference>
<dbReference type="SUPFAM" id="SSF52540">
    <property type="entry name" value="P-loop containing nucleoside triphosphate hydrolases"/>
    <property type="match status" value="1"/>
</dbReference>
<dbReference type="STRING" id="1195236.CTER_1228"/>